<dbReference type="GO" id="GO:0030313">
    <property type="term" value="C:cell envelope"/>
    <property type="evidence" value="ECO:0007669"/>
    <property type="project" value="UniProtKB-SubCell"/>
</dbReference>
<keyword evidence="2" id="KW-0201">Cytochrome c-type biogenesis</keyword>
<dbReference type="Gene3D" id="3.40.30.10">
    <property type="entry name" value="Glutaredoxin"/>
    <property type="match status" value="1"/>
</dbReference>
<dbReference type="PROSITE" id="PS51352">
    <property type="entry name" value="THIOREDOXIN_2"/>
    <property type="match status" value="1"/>
</dbReference>
<dbReference type="AlphaFoldDB" id="A0A8J8G439"/>
<evidence type="ECO:0000259" key="5">
    <source>
        <dbReference type="PROSITE" id="PS51352"/>
    </source>
</evidence>
<accession>A0A8J8G439</accession>
<proteinExistence type="predicted"/>
<dbReference type="InterPro" id="IPR025380">
    <property type="entry name" value="DUF4369"/>
</dbReference>
<dbReference type="PROSITE" id="PS51257">
    <property type="entry name" value="PROKAR_LIPOPROTEIN"/>
    <property type="match status" value="1"/>
</dbReference>
<dbReference type="Proteomes" id="UP000610746">
    <property type="component" value="Unassembled WGS sequence"/>
</dbReference>
<dbReference type="SUPFAM" id="SSF52833">
    <property type="entry name" value="Thioredoxin-like"/>
    <property type="match status" value="1"/>
</dbReference>
<dbReference type="GO" id="GO:0016853">
    <property type="term" value="F:isomerase activity"/>
    <property type="evidence" value="ECO:0007669"/>
    <property type="project" value="UniProtKB-KW"/>
</dbReference>
<dbReference type="Pfam" id="PF14289">
    <property type="entry name" value="DUF4369"/>
    <property type="match status" value="1"/>
</dbReference>
<keyword evidence="6" id="KW-0413">Isomerase</keyword>
<dbReference type="InterPro" id="IPR013766">
    <property type="entry name" value="Thioredoxin_domain"/>
</dbReference>
<reference evidence="6" key="1">
    <citation type="submission" date="2020-05" db="EMBL/GenBank/DDBJ databases">
        <title>Genomic Encyclopedia of Type Strains, Phase IV (KMG-V): Genome sequencing to study the core and pangenomes of soil and plant-associated prokaryotes.</title>
        <authorList>
            <person name="Whitman W."/>
        </authorList>
    </citation>
    <scope>NUCLEOTIDE SEQUENCE</scope>
    <source>
        <strain evidence="6">16F</strain>
    </source>
</reference>
<dbReference type="CDD" id="cd02966">
    <property type="entry name" value="TlpA_like_family"/>
    <property type="match status" value="1"/>
</dbReference>
<dbReference type="InterPro" id="IPR013740">
    <property type="entry name" value="Redoxin"/>
</dbReference>
<gene>
    <name evidence="6" type="ORF">HNQ03_000173</name>
</gene>
<dbReference type="PANTHER" id="PTHR42852">
    <property type="entry name" value="THIOL:DISULFIDE INTERCHANGE PROTEIN DSBE"/>
    <property type="match status" value="1"/>
</dbReference>
<evidence type="ECO:0000313" key="7">
    <source>
        <dbReference type="Proteomes" id="UP000610746"/>
    </source>
</evidence>
<evidence type="ECO:0000256" key="2">
    <source>
        <dbReference type="ARBA" id="ARBA00022748"/>
    </source>
</evidence>
<comment type="caution">
    <text evidence="6">The sequence shown here is derived from an EMBL/GenBank/DDBJ whole genome shotgun (WGS) entry which is preliminary data.</text>
</comment>
<dbReference type="InterPro" id="IPR036249">
    <property type="entry name" value="Thioredoxin-like_sf"/>
</dbReference>
<dbReference type="RefSeq" id="WP_173777739.1">
    <property type="nucleotide sequence ID" value="NZ_JABSNO010000001.1"/>
</dbReference>
<evidence type="ECO:0000256" key="3">
    <source>
        <dbReference type="ARBA" id="ARBA00023157"/>
    </source>
</evidence>
<keyword evidence="7" id="KW-1185">Reference proteome</keyword>
<evidence type="ECO:0000256" key="4">
    <source>
        <dbReference type="ARBA" id="ARBA00023284"/>
    </source>
</evidence>
<keyword evidence="3" id="KW-1015">Disulfide bond</keyword>
<dbReference type="EMBL" id="JABSNO010000001">
    <property type="protein sequence ID" value="NRS91108.1"/>
    <property type="molecule type" value="Genomic_DNA"/>
</dbReference>
<name>A0A8J8G439_9FLAO</name>
<protein>
    <submittedName>
        <fullName evidence="6">Thiol-disulfide isomerase/thioredoxin</fullName>
    </submittedName>
</protein>
<organism evidence="6 7">
    <name type="scientific">Frigoriflavimonas asaccharolytica</name>
    <dbReference type="NCBI Taxonomy" id="2735899"/>
    <lineage>
        <taxon>Bacteria</taxon>
        <taxon>Pseudomonadati</taxon>
        <taxon>Bacteroidota</taxon>
        <taxon>Flavobacteriia</taxon>
        <taxon>Flavobacteriales</taxon>
        <taxon>Weeksellaceae</taxon>
        <taxon>Frigoriflavimonas</taxon>
    </lineage>
</organism>
<dbReference type="GO" id="GO:0017004">
    <property type="term" value="P:cytochrome complex assembly"/>
    <property type="evidence" value="ECO:0007669"/>
    <property type="project" value="UniProtKB-KW"/>
</dbReference>
<keyword evidence="4" id="KW-0676">Redox-active center</keyword>
<dbReference type="PANTHER" id="PTHR42852:SF6">
    <property type="entry name" value="THIOL:DISULFIDE INTERCHANGE PROTEIN DSBE"/>
    <property type="match status" value="1"/>
</dbReference>
<dbReference type="Pfam" id="PF08534">
    <property type="entry name" value="Redoxin"/>
    <property type="match status" value="1"/>
</dbReference>
<comment type="subcellular location">
    <subcellularLocation>
        <location evidence="1">Cell envelope</location>
    </subcellularLocation>
</comment>
<sequence length="368" mass="41986">MKKTLALFCIIFLIISCKKTEQKQTTINGNIPNLPDGTMYLWEEGGPVNTIDSTTTSNGKFKLTHQWDENKEPVSIGVYHLDKKGVKRLFAFKTNATYRNAGWGTSAFYSDSIITINGDLTYDEDIPGYKLSDNIKNVTGPPLKGGKQTEAYYDINGDLFEKIDKKTIEAVAQKIIEYPNSYHLLYVIVQNKNNFTAQKIEEFLKLFKGEITQSTSYKKLSAYNQKRLTSKKTSLPLLENDKGLKTEILDKKYKKHLVIFWPSWCRPCRAEIPSLKKTYAKEKDNVEFVSISIDDDKTDWNKALKAENMEWKKLLVDRKDAAYEALQIQLKLNSTISYTVLIDNNLKILASSVGLSSEEEIVKLIQAK</sequence>
<evidence type="ECO:0000256" key="1">
    <source>
        <dbReference type="ARBA" id="ARBA00004196"/>
    </source>
</evidence>
<feature type="domain" description="Thioredoxin" evidence="5">
    <location>
        <begin position="226"/>
        <end position="368"/>
    </location>
</feature>
<dbReference type="GO" id="GO:0016491">
    <property type="term" value="F:oxidoreductase activity"/>
    <property type="evidence" value="ECO:0007669"/>
    <property type="project" value="InterPro"/>
</dbReference>
<dbReference type="InterPro" id="IPR050553">
    <property type="entry name" value="Thioredoxin_ResA/DsbE_sf"/>
</dbReference>
<evidence type="ECO:0000313" key="6">
    <source>
        <dbReference type="EMBL" id="NRS91108.1"/>
    </source>
</evidence>